<dbReference type="OrthoDB" id="3267321at2759"/>
<dbReference type="AlphaFoldDB" id="A0A8H6XMQ5"/>
<organism evidence="2 3">
    <name type="scientific">Mycena sanguinolenta</name>
    <dbReference type="NCBI Taxonomy" id="230812"/>
    <lineage>
        <taxon>Eukaryota</taxon>
        <taxon>Fungi</taxon>
        <taxon>Dikarya</taxon>
        <taxon>Basidiomycota</taxon>
        <taxon>Agaricomycotina</taxon>
        <taxon>Agaricomycetes</taxon>
        <taxon>Agaricomycetidae</taxon>
        <taxon>Agaricales</taxon>
        <taxon>Marasmiineae</taxon>
        <taxon>Mycenaceae</taxon>
        <taxon>Mycena</taxon>
    </lineage>
</organism>
<comment type="caution">
    <text evidence="2">The sequence shown here is derived from an EMBL/GenBank/DDBJ whole genome shotgun (WGS) entry which is preliminary data.</text>
</comment>
<proteinExistence type="predicted"/>
<name>A0A8H6XMQ5_9AGAR</name>
<evidence type="ECO:0000256" key="1">
    <source>
        <dbReference type="SAM" id="MobiDB-lite"/>
    </source>
</evidence>
<evidence type="ECO:0000313" key="2">
    <source>
        <dbReference type="EMBL" id="KAF7344568.1"/>
    </source>
</evidence>
<reference evidence="2" key="1">
    <citation type="submission" date="2020-05" db="EMBL/GenBank/DDBJ databases">
        <title>Mycena genomes resolve the evolution of fungal bioluminescence.</title>
        <authorList>
            <person name="Tsai I.J."/>
        </authorList>
    </citation>
    <scope>NUCLEOTIDE SEQUENCE</scope>
    <source>
        <strain evidence="2">160909Yilan</strain>
    </source>
</reference>
<sequence>MRNAIRNLPTSDDDKYNLFAGNKVSTSSAASDLAHISQTSPRASFATRTLETRNKSSEWPQFAGSGRVPAHDGCQEHRD</sequence>
<dbReference type="EMBL" id="JACAZH010000021">
    <property type="protein sequence ID" value="KAF7344568.1"/>
    <property type="molecule type" value="Genomic_DNA"/>
</dbReference>
<keyword evidence="3" id="KW-1185">Reference proteome</keyword>
<feature type="region of interest" description="Disordered" evidence="1">
    <location>
        <begin position="44"/>
        <end position="79"/>
    </location>
</feature>
<gene>
    <name evidence="2" type="ORF">MSAN_01938900</name>
</gene>
<protein>
    <submittedName>
        <fullName evidence="2">RNA-binding protein</fullName>
    </submittedName>
</protein>
<accession>A0A8H6XMQ5</accession>
<evidence type="ECO:0000313" key="3">
    <source>
        <dbReference type="Proteomes" id="UP000623467"/>
    </source>
</evidence>
<dbReference type="Proteomes" id="UP000623467">
    <property type="component" value="Unassembled WGS sequence"/>
</dbReference>
<feature type="compositionally biased region" description="Basic and acidic residues" evidence="1">
    <location>
        <begin position="69"/>
        <end position="79"/>
    </location>
</feature>